<reference evidence="2" key="1">
    <citation type="submission" date="2020-01" db="EMBL/GenBank/DDBJ databases">
        <authorList>
            <consortium name="DOE Joint Genome Institute"/>
            <person name="Haridas S."/>
            <person name="Albert R."/>
            <person name="Binder M."/>
            <person name="Bloem J."/>
            <person name="Labutti K."/>
            <person name="Salamov A."/>
            <person name="Andreopoulos B."/>
            <person name="Baker S.E."/>
            <person name="Barry K."/>
            <person name="Bills G."/>
            <person name="Bluhm B.H."/>
            <person name="Cannon C."/>
            <person name="Castanera R."/>
            <person name="Culley D.E."/>
            <person name="Daum C."/>
            <person name="Ezra D."/>
            <person name="Gonzalez J.B."/>
            <person name="Henrissat B."/>
            <person name="Kuo A."/>
            <person name="Liang C."/>
            <person name="Lipzen A."/>
            <person name="Lutzoni F."/>
            <person name="Magnuson J."/>
            <person name="Mondo S."/>
            <person name="Nolan M."/>
            <person name="Ohm R."/>
            <person name="Pangilinan J."/>
            <person name="Park H.-J."/>
            <person name="Ramirez L."/>
            <person name="Alfaro M."/>
            <person name="Sun H."/>
            <person name="Tritt A."/>
            <person name="Yoshinaga Y."/>
            <person name="Zwiers L.-H."/>
            <person name="Turgeon B.G."/>
            <person name="Goodwin S.B."/>
            <person name="Spatafora J.W."/>
            <person name="Crous P.W."/>
            <person name="Grigoriev I.V."/>
        </authorList>
    </citation>
    <scope>NUCLEOTIDE SEQUENCE</scope>
    <source>
        <strain evidence="2">CBS 394.84</strain>
    </source>
</reference>
<sequence>MSRPGDEITSDDALTLALQVVLSSDLSVEQCSALIAKLEKNGKAQVADIVAKTTAAHEGLVDLSNWAPMKLWQQIKNSLTAWEIAWYSNLPQGKVGKYRRSLSATQRQLAQRNLPAVDLTALPTIQSDFVFMLAYAGIEPLSADVLDAVWSKCSAYAATGTRIRSLMEAFMRGDKHLGRWVDQPSKKRSQSEIEGEMNGIQSE</sequence>
<organism evidence="2 3">
    <name type="scientific">Cucurbitaria berberidis CBS 394.84</name>
    <dbReference type="NCBI Taxonomy" id="1168544"/>
    <lineage>
        <taxon>Eukaryota</taxon>
        <taxon>Fungi</taxon>
        <taxon>Dikarya</taxon>
        <taxon>Ascomycota</taxon>
        <taxon>Pezizomycotina</taxon>
        <taxon>Dothideomycetes</taxon>
        <taxon>Pleosporomycetidae</taxon>
        <taxon>Pleosporales</taxon>
        <taxon>Pleosporineae</taxon>
        <taxon>Cucurbitariaceae</taxon>
        <taxon>Cucurbitaria</taxon>
    </lineage>
</organism>
<accession>A0A9P4L3B1</accession>
<dbReference type="RefSeq" id="XP_040782675.1">
    <property type="nucleotide sequence ID" value="XM_040932222.1"/>
</dbReference>
<gene>
    <name evidence="2" type="ORF">K460DRAFT_359835</name>
</gene>
<name>A0A9P4L3B1_9PLEO</name>
<dbReference type="AlphaFoldDB" id="A0A9P4L3B1"/>
<dbReference type="EMBL" id="ML976620">
    <property type="protein sequence ID" value="KAF1840112.1"/>
    <property type="molecule type" value="Genomic_DNA"/>
</dbReference>
<protein>
    <submittedName>
        <fullName evidence="2">Uncharacterized protein</fullName>
    </submittedName>
</protein>
<feature type="region of interest" description="Disordered" evidence="1">
    <location>
        <begin position="181"/>
        <end position="203"/>
    </location>
</feature>
<proteinExistence type="predicted"/>
<comment type="caution">
    <text evidence="2">The sequence shown here is derived from an EMBL/GenBank/DDBJ whole genome shotgun (WGS) entry which is preliminary data.</text>
</comment>
<evidence type="ECO:0000256" key="1">
    <source>
        <dbReference type="SAM" id="MobiDB-lite"/>
    </source>
</evidence>
<evidence type="ECO:0000313" key="3">
    <source>
        <dbReference type="Proteomes" id="UP000800039"/>
    </source>
</evidence>
<keyword evidence="3" id="KW-1185">Reference proteome</keyword>
<dbReference type="Proteomes" id="UP000800039">
    <property type="component" value="Unassembled WGS sequence"/>
</dbReference>
<dbReference type="GeneID" id="63849473"/>
<evidence type="ECO:0000313" key="2">
    <source>
        <dbReference type="EMBL" id="KAF1840112.1"/>
    </source>
</evidence>